<evidence type="ECO:0000256" key="8">
    <source>
        <dbReference type="SAM" id="MobiDB-lite"/>
    </source>
</evidence>
<dbReference type="Pfam" id="PF03358">
    <property type="entry name" value="FMN_red"/>
    <property type="match status" value="1"/>
</dbReference>
<feature type="compositionally biased region" description="Low complexity" evidence="8">
    <location>
        <begin position="15"/>
        <end position="42"/>
    </location>
</feature>
<dbReference type="EMBL" id="RWGY01000011">
    <property type="protein sequence ID" value="TVU30616.1"/>
    <property type="molecule type" value="Genomic_DNA"/>
</dbReference>
<dbReference type="FunFam" id="3.40.50.360:FF:000001">
    <property type="entry name" value="NAD(P)H dehydrogenase (Quinone) FQR1-like"/>
    <property type="match status" value="1"/>
</dbReference>
<feature type="region of interest" description="Disordered" evidence="8">
    <location>
        <begin position="1"/>
        <end position="44"/>
    </location>
</feature>
<dbReference type="Gramene" id="TVU30616">
    <property type="protein sequence ID" value="TVU30616"/>
    <property type="gene ID" value="EJB05_22246"/>
</dbReference>
<feature type="compositionally biased region" description="Polar residues" evidence="8">
    <location>
        <begin position="757"/>
        <end position="778"/>
    </location>
</feature>
<dbReference type="PROSITE" id="PS50902">
    <property type="entry name" value="FLAVODOXIN_LIKE"/>
    <property type="match status" value="1"/>
</dbReference>
<evidence type="ECO:0000256" key="3">
    <source>
        <dbReference type="ARBA" id="ARBA00006961"/>
    </source>
</evidence>
<dbReference type="SUPFAM" id="SSF52218">
    <property type="entry name" value="Flavoproteins"/>
    <property type="match status" value="1"/>
</dbReference>
<evidence type="ECO:0000259" key="10">
    <source>
        <dbReference type="PROSITE" id="PS51138"/>
    </source>
</evidence>
<evidence type="ECO:0000256" key="1">
    <source>
        <dbReference type="ARBA" id="ARBA00001917"/>
    </source>
</evidence>
<comment type="catalytic activity">
    <reaction evidence="7">
        <text>a quinone + NADPH + H(+) = a quinol + NADP(+)</text>
        <dbReference type="Rhea" id="RHEA:46164"/>
        <dbReference type="ChEBI" id="CHEBI:15378"/>
        <dbReference type="ChEBI" id="CHEBI:24646"/>
        <dbReference type="ChEBI" id="CHEBI:57783"/>
        <dbReference type="ChEBI" id="CHEBI:58349"/>
        <dbReference type="ChEBI" id="CHEBI:132124"/>
        <dbReference type="EC" id="1.6.5.2"/>
    </reaction>
</comment>
<sequence>MGKGGGCVPSKKRQPPAGAAGAPSSSSGSAAAAAAAAATAPREAPEEELAAAAGRSLRLYIVFYSMYGHVETLAQRAAVGAGTVEGVEAVLRRVPETLPPEVLEKMQAPAKDPAVPVIESAAELEEADGVLFGFPTRYGAMAAQMKAFFDSTGSLWEEQKLAGKPAGFFVSTGTQGGGQETTAFVSELVLTTRRGYFTTYSISELEYLVRDERGMFKMDDIRGGSPYGAGVFAGDGSRQPSETELALAEHQGKRQPLQKFEIALGAAATQEKPLPAAEPERVAAAFVRPAPPPRRGFRPRSAGLNRASIRNTEVMGDSVAPVCVNVIPDAADAAFQIHQLKRSAYASVQRSFCAQSDLLSGAKEECLAQLRKEFNIPETEHGNYLVKARSNMDMKSLSAGSSKGSTCNTKIMKDTPDVACAIPHRDTVFQIHCLQRSAYASVLRAFCAVTNRLSWVKLLAKLRNELRILHIEHKEVLVRVISDERNLVSQIILSMKMDAAFHAQAVVCDKIASTGQLSTSSTSCLSSMSSVRNNGILDISAGAKEGSCFEPHAVVPAKRLKSVRGASLAYLECPPSVKRLTVAVSTVTVKGSTDDTLDREAFSCEMKAVCAISPIFQEQHSQSNSGQFPSCVDHVRQESRKRKTEVPVMRGSKSVCVVDRKYGIYYQRRTNKDSNLGHGSEIFKICLTANLLNKVEKLFKENPDPANLETAKTMLKAHEKDLLDALAKLSEVLIDVAYVTTNAQLANNNHDELPPKSASSIDETPTETPSSPSANSTGIMPLLQAPPHMQTLTHSSVSPPSASAVLTESSSTESELRSVPAPTSTPTDDGEMRKTTTGNSNHNTGRAVRARKANSLYPPTLFAKWG</sequence>
<dbReference type="InterPro" id="IPR010089">
    <property type="entry name" value="Flavoprotein_WrbA-like"/>
</dbReference>
<evidence type="ECO:0000313" key="11">
    <source>
        <dbReference type="EMBL" id="TVU30616.1"/>
    </source>
</evidence>
<comment type="similarity">
    <text evidence="3">Belongs to the WrbA family.</text>
</comment>
<dbReference type="PANTHER" id="PTHR30546">
    <property type="entry name" value="FLAVODOXIN-RELATED PROTEIN WRBA-RELATED"/>
    <property type="match status" value="1"/>
</dbReference>
<dbReference type="NCBIfam" id="TIGR01755">
    <property type="entry name" value="flav_wrbA"/>
    <property type="match status" value="1"/>
</dbReference>
<feature type="compositionally biased region" description="Polar residues" evidence="8">
    <location>
        <begin position="835"/>
        <end position="844"/>
    </location>
</feature>
<dbReference type="PROSITE" id="PS51138">
    <property type="entry name" value="ENT"/>
    <property type="match status" value="2"/>
</dbReference>
<keyword evidence="5" id="KW-0539">Nucleus</keyword>
<dbReference type="NCBIfam" id="NF002999">
    <property type="entry name" value="PRK03767.1"/>
    <property type="match status" value="1"/>
</dbReference>
<evidence type="ECO:0000259" key="9">
    <source>
        <dbReference type="PROSITE" id="PS50902"/>
    </source>
</evidence>
<accession>A0A5J9V3Y5</accession>
<dbReference type="GO" id="GO:0003955">
    <property type="term" value="F:NAD(P)H dehydrogenase (quinone) activity"/>
    <property type="evidence" value="ECO:0007669"/>
    <property type="project" value="UniProtKB-EC"/>
</dbReference>
<comment type="catalytic activity">
    <reaction evidence="6">
        <text>a quinone + NADH + H(+) = a quinol + NAD(+)</text>
        <dbReference type="Rhea" id="RHEA:46160"/>
        <dbReference type="ChEBI" id="CHEBI:15378"/>
        <dbReference type="ChEBI" id="CHEBI:24646"/>
        <dbReference type="ChEBI" id="CHEBI:57540"/>
        <dbReference type="ChEBI" id="CHEBI:57945"/>
        <dbReference type="ChEBI" id="CHEBI:132124"/>
        <dbReference type="EC" id="1.6.5.2"/>
    </reaction>
</comment>
<dbReference type="OrthoDB" id="1737049at2759"/>
<evidence type="ECO:0000256" key="5">
    <source>
        <dbReference type="ARBA" id="ARBA00023242"/>
    </source>
</evidence>
<evidence type="ECO:0000256" key="7">
    <source>
        <dbReference type="ARBA" id="ARBA00048983"/>
    </source>
</evidence>
<feature type="region of interest" description="Disordered" evidence="8">
    <location>
        <begin position="747"/>
        <end position="866"/>
    </location>
</feature>
<dbReference type="SUPFAM" id="SSF158639">
    <property type="entry name" value="ENT-like"/>
    <property type="match status" value="2"/>
</dbReference>
<name>A0A5J9V3Y5_9POAL</name>
<dbReference type="GO" id="GO:0005634">
    <property type="term" value="C:nucleus"/>
    <property type="evidence" value="ECO:0007669"/>
    <property type="project" value="UniProtKB-SubCell"/>
</dbReference>
<dbReference type="AlphaFoldDB" id="A0A5J9V3Y5"/>
<gene>
    <name evidence="11" type="ORF">EJB05_22246</name>
</gene>
<proteinExistence type="inferred from homology"/>
<dbReference type="Proteomes" id="UP000324897">
    <property type="component" value="Chromosome 1"/>
</dbReference>
<dbReference type="InterPro" id="IPR036142">
    <property type="entry name" value="ENT_dom-like_sf"/>
</dbReference>
<comment type="subcellular location">
    <subcellularLocation>
        <location evidence="2">Nucleus</location>
    </subcellularLocation>
</comment>
<protein>
    <recommendedName>
        <fullName evidence="4">NAD(P)H dehydrogenase (quinone)</fullName>
        <ecNumber evidence="4">1.6.5.2</ecNumber>
    </recommendedName>
</protein>
<dbReference type="Gene3D" id="1.10.1240.40">
    <property type="entry name" value="ENT domain"/>
    <property type="match status" value="2"/>
</dbReference>
<comment type="caution">
    <text evidence="11">The sequence shown here is derived from an EMBL/GenBank/DDBJ whole genome shotgun (WGS) entry which is preliminary data.</text>
</comment>
<dbReference type="InterPro" id="IPR008254">
    <property type="entry name" value="Flavodoxin/NO_synth"/>
</dbReference>
<keyword evidence="12" id="KW-1185">Reference proteome</keyword>
<comment type="cofactor">
    <cofactor evidence="1">
        <name>FMN</name>
        <dbReference type="ChEBI" id="CHEBI:58210"/>
    </cofactor>
</comment>
<dbReference type="SMART" id="SM01191">
    <property type="entry name" value="ENT"/>
    <property type="match status" value="2"/>
</dbReference>
<evidence type="ECO:0000313" key="12">
    <source>
        <dbReference type="Proteomes" id="UP000324897"/>
    </source>
</evidence>
<dbReference type="EC" id="1.6.5.2" evidence="4"/>
<feature type="domain" description="Flavodoxin-like" evidence="9">
    <location>
        <begin position="59"/>
        <end position="255"/>
    </location>
</feature>
<reference evidence="11 12" key="1">
    <citation type="journal article" date="2019" name="Sci. Rep.">
        <title>A high-quality genome of Eragrostis curvula grass provides insights into Poaceae evolution and supports new strategies to enhance forage quality.</title>
        <authorList>
            <person name="Carballo J."/>
            <person name="Santos B.A.C.M."/>
            <person name="Zappacosta D."/>
            <person name="Garbus I."/>
            <person name="Selva J.P."/>
            <person name="Gallo C.A."/>
            <person name="Diaz A."/>
            <person name="Albertini E."/>
            <person name="Caccamo M."/>
            <person name="Echenique V."/>
        </authorList>
    </citation>
    <scope>NUCLEOTIDE SEQUENCE [LARGE SCALE GENOMIC DNA]</scope>
    <source>
        <strain evidence="12">cv. Victoria</strain>
        <tissue evidence="11">Leaf</tissue>
    </source>
</reference>
<organism evidence="11 12">
    <name type="scientific">Eragrostis curvula</name>
    <name type="common">weeping love grass</name>
    <dbReference type="NCBI Taxonomy" id="38414"/>
    <lineage>
        <taxon>Eukaryota</taxon>
        <taxon>Viridiplantae</taxon>
        <taxon>Streptophyta</taxon>
        <taxon>Embryophyta</taxon>
        <taxon>Tracheophyta</taxon>
        <taxon>Spermatophyta</taxon>
        <taxon>Magnoliopsida</taxon>
        <taxon>Liliopsida</taxon>
        <taxon>Poales</taxon>
        <taxon>Poaceae</taxon>
        <taxon>PACMAD clade</taxon>
        <taxon>Chloridoideae</taxon>
        <taxon>Eragrostideae</taxon>
        <taxon>Eragrostidinae</taxon>
        <taxon>Eragrostis</taxon>
    </lineage>
</organism>
<dbReference type="InterPro" id="IPR029039">
    <property type="entry name" value="Flavoprotein-like_sf"/>
</dbReference>
<dbReference type="InterPro" id="IPR005491">
    <property type="entry name" value="ENT_dom"/>
</dbReference>
<feature type="domain" description="ENT" evidence="10">
    <location>
        <begin position="427"/>
        <end position="512"/>
    </location>
</feature>
<dbReference type="Gene3D" id="3.40.50.360">
    <property type="match status" value="1"/>
</dbReference>
<dbReference type="GO" id="GO:0010181">
    <property type="term" value="F:FMN binding"/>
    <property type="evidence" value="ECO:0007669"/>
    <property type="project" value="InterPro"/>
</dbReference>
<dbReference type="GO" id="GO:0016020">
    <property type="term" value="C:membrane"/>
    <property type="evidence" value="ECO:0007669"/>
    <property type="project" value="TreeGrafter"/>
</dbReference>
<evidence type="ECO:0000256" key="2">
    <source>
        <dbReference type="ARBA" id="ARBA00004123"/>
    </source>
</evidence>
<evidence type="ECO:0000256" key="6">
    <source>
        <dbReference type="ARBA" id="ARBA00047678"/>
    </source>
</evidence>
<feature type="domain" description="ENT" evidence="10">
    <location>
        <begin position="333"/>
        <end position="423"/>
    </location>
</feature>
<evidence type="ECO:0000256" key="4">
    <source>
        <dbReference type="ARBA" id="ARBA00012648"/>
    </source>
</evidence>
<dbReference type="Pfam" id="PF03735">
    <property type="entry name" value="ENT"/>
    <property type="match status" value="2"/>
</dbReference>
<feature type="compositionally biased region" description="Low complexity" evidence="8">
    <location>
        <begin position="795"/>
        <end position="819"/>
    </location>
</feature>
<dbReference type="PANTHER" id="PTHR30546:SF3">
    <property type="entry name" value="NAD(P)H DEHYDROGENASE (QUINONE) FQR1-LIKE 2-RELATED"/>
    <property type="match status" value="1"/>
</dbReference>
<dbReference type="InterPro" id="IPR005025">
    <property type="entry name" value="FMN_Rdtase-like_dom"/>
</dbReference>